<keyword evidence="5" id="KW-0204">Cytolysis</keyword>
<evidence type="ECO:0000256" key="1">
    <source>
        <dbReference type="ARBA" id="ARBA00004370"/>
    </source>
</evidence>
<reference evidence="9 10" key="1">
    <citation type="journal article" date="2018" name="Nat. Ecol. Evol.">
        <title>Shark genomes provide insights into elasmobranch evolution and the origin of vertebrates.</title>
        <authorList>
            <person name="Hara Y"/>
            <person name="Yamaguchi K"/>
            <person name="Onimaru K"/>
            <person name="Kadota M"/>
            <person name="Koyanagi M"/>
            <person name="Keeley SD"/>
            <person name="Tatsumi K"/>
            <person name="Tanaka K"/>
            <person name="Motone F"/>
            <person name="Kageyama Y"/>
            <person name="Nozu R"/>
            <person name="Adachi N"/>
            <person name="Nishimura O"/>
            <person name="Nakagawa R"/>
            <person name="Tanegashima C"/>
            <person name="Kiyatake I"/>
            <person name="Matsumoto R"/>
            <person name="Murakumo K"/>
            <person name="Nishida K"/>
            <person name="Terakita A"/>
            <person name="Kuratani S"/>
            <person name="Sato K"/>
            <person name="Hyodo S Kuraku.S."/>
        </authorList>
    </citation>
    <scope>NUCLEOTIDE SEQUENCE [LARGE SCALE GENOMIC DNA]</scope>
</reference>
<evidence type="ECO:0000256" key="5">
    <source>
        <dbReference type="ARBA" id="ARBA00022852"/>
    </source>
</evidence>
<dbReference type="AlphaFoldDB" id="A0A401RIF8"/>
<dbReference type="Proteomes" id="UP000287033">
    <property type="component" value="Unassembled WGS sequence"/>
</dbReference>
<name>A0A401RIF8_CHIPU</name>
<evidence type="ECO:0000256" key="6">
    <source>
        <dbReference type="ARBA" id="ARBA00023136"/>
    </source>
</evidence>
<dbReference type="GO" id="GO:0006956">
    <property type="term" value="P:complement activation"/>
    <property type="evidence" value="ECO:0007669"/>
    <property type="project" value="TreeGrafter"/>
</dbReference>
<dbReference type="PANTHER" id="PTHR45742">
    <property type="entry name" value="COMPLEMENT COMPONENT C6"/>
    <property type="match status" value="1"/>
</dbReference>
<dbReference type="Pfam" id="PF01823">
    <property type="entry name" value="MACPF"/>
    <property type="match status" value="1"/>
</dbReference>
<evidence type="ECO:0000259" key="8">
    <source>
        <dbReference type="PROSITE" id="PS51412"/>
    </source>
</evidence>
<proteinExistence type="inferred from homology"/>
<keyword evidence="10" id="KW-1185">Reference proteome</keyword>
<gene>
    <name evidence="9" type="ORF">chiPu_0022327</name>
</gene>
<dbReference type="InterPro" id="IPR020864">
    <property type="entry name" value="MACPF"/>
</dbReference>
<comment type="caution">
    <text evidence="9">The sequence shown here is derived from an EMBL/GenBank/DDBJ whole genome shotgun (WGS) entry which is preliminary data.</text>
</comment>
<organism evidence="9 10">
    <name type="scientific">Chiloscyllium punctatum</name>
    <name type="common">Brownbanded bambooshark</name>
    <name type="synonym">Hemiscyllium punctatum</name>
    <dbReference type="NCBI Taxonomy" id="137246"/>
    <lineage>
        <taxon>Eukaryota</taxon>
        <taxon>Metazoa</taxon>
        <taxon>Chordata</taxon>
        <taxon>Craniata</taxon>
        <taxon>Vertebrata</taxon>
        <taxon>Chondrichthyes</taxon>
        <taxon>Elasmobranchii</taxon>
        <taxon>Galeomorphii</taxon>
        <taxon>Galeoidea</taxon>
        <taxon>Orectolobiformes</taxon>
        <taxon>Hemiscylliidae</taxon>
        <taxon>Chiloscyllium</taxon>
    </lineage>
</organism>
<comment type="subcellular location">
    <subcellularLocation>
        <location evidence="1">Membrane</location>
    </subcellularLocation>
    <subcellularLocation>
        <location evidence="2">Secreted</location>
    </subcellularLocation>
</comment>
<dbReference type="PANTHER" id="PTHR45742:SF4">
    <property type="entry name" value="COMPLEMENT COMPONENT C6"/>
    <property type="match status" value="1"/>
</dbReference>
<evidence type="ECO:0000256" key="7">
    <source>
        <dbReference type="ARBA" id="ARBA00023157"/>
    </source>
</evidence>
<evidence type="ECO:0000256" key="2">
    <source>
        <dbReference type="ARBA" id="ARBA00004613"/>
    </source>
</evidence>
<sequence length="115" mass="13234">MKETDLHASDTFLEAVSNLPLDYNYPLYSHIFQDFGTHYFSSGKTGGVYDVMYQYDRTNLQSSGLTQAEMRECVTTETKVRVLFIKVTKKRTRCTHNSMTLKTKGKGQRSAFRQS</sequence>
<dbReference type="GO" id="GO:0005579">
    <property type="term" value="C:membrane attack complex"/>
    <property type="evidence" value="ECO:0007669"/>
    <property type="project" value="TreeGrafter"/>
</dbReference>
<keyword evidence="7" id="KW-1015">Disulfide bond</keyword>
<evidence type="ECO:0000313" key="9">
    <source>
        <dbReference type="EMBL" id="GCC17907.1"/>
    </source>
</evidence>
<dbReference type="STRING" id="137246.A0A401RIF8"/>
<dbReference type="GO" id="GO:0031640">
    <property type="term" value="P:killing of cells of another organism"/>
    <property type="evidence" value="ECO:0007669"/>
    <property type="project" value="UniProtKB-KW"/>
</dbReference>
<dbReference type="PROSITE" id="PS51412">
    <property type="entry name" value="MACPF_2"/>
    <property type="match status" value="1"/>
</dbReference>
<dbReference type="GO" id="GO:0005576">
    <property type="term" value="C:extracellular region"/>
    <property type="evidence" value="ECO:0007669"/>
    <property type="project" value="UniProtKB-SubCell"/>
</dbReference>
<dbReference type="OrthoDB" id="9867095at2759"/>
<keyword evidence="4" id="KW-0964">Secreted</keyword>
<evidence type="ECO:0000256" key="4">
    <source>
        <dbReference type="ARBA" id="ARBA00022525"/>
    </source>
</evidence>
<keyword evidence="6" id="KW-0472">Membrane</keyword>
<dbReference type="InterPro" id="IPR020863">
    <property type="entry name" value="MACPF_CS"/>
</dbReference>
<evidence type="ECO:0000313" key="10">
    <source>
        <dbReference type="Proteomes" id="UP000287033"/>
    </source>
</evidence>
<feature type="domain" description="MACPF" evidence="8">
    <location>
        <begin position="1"/>
        <end position="115"/>
    </location>
</feature>
<dbReference type="PROSITE" id="PS00279">
    <property type="entry name" value="MACPF_1"/>
    <property type="match status" value="1"/>
</dbReference>
<accession>A0A401RIF8</accession>
<evidence type="ECO:0000256" key="3">
    <source>
        <dbReference type="ARBA" id="ARBA00009214"/>
    </source>
</evidence>
<protein>
    <recommendedName>
        <fullName evidence="8">MACPF domain-containing protein</fullName>
    </recommendedName>
</protein>
<comment type="similarity">
    <text evidence="3">Belongs to the complement C6/C7/C8/C9 family.</text>
</comment>
<dbReference type="EMBL" id="BEZZ01007069">
    <property type="protein sequence ID" value="GCC17907.1"/>
    <property type="molecule type" value="Genomic_DNA"/>
</dbReference>